<feature type="coiled-coil region" evidence="1">
    <location>
        <begin position="33"/>
        <end position="137"/>
    </location>
</feature>
<feature type="coiled-coil region" evidence="1">
    <location>
        <begin position="707"/>
        <end position="741"/>
    </location>
</feature>
<feature type="coiled-coil region" evidence="1">
    <location>
        <begin position="257"/>
        <end position="438"/>
    </location>
</feature>
<evidence type="ECO:0008006" key="4">
    <source>
        <dbReference type="Google" id="ProtNLM"/>
    </source>
</evidence>
<dbReference type="RefSeq" id="WP_338822823.1">
    <property type="nucleotide sequence ID" value="NZ_CP148067.1"/>
</dbReference>
<feature type="coiled-coil region" evidence="1">
    <location>
        <begin position="794"/>
        <end position="828"/>
    </location>
</feature>
<name>A0ABZ2RQ90_9BACT</name>
<dbReference type="Proteomes" id="UP001477443">
    <property type="component" value="Chromosome"/>
</dbReference>
<accession>A0ABZ2RQ90</accession>
<feature type="coiled-coil region" evidence="1">
    <location>
        <begin position="548"/>
        <end position="663"/>
    </location>
</feature>
<proteinExistence type="predicted"/>
<evidence type="ECO:0000313" key="2">
    <source>
        <dbReference type="EMBL" id="WXL29204.1"/>
    </source>
</evidence>
<organism evidence="2 3">
    <name type="scientific">Mycoplasmopsis felifaucium</name>
    <dbReference type="NCBI Taxonomy" id="35768"/>
    <lineage>
        <taxon>Bacteria</taxon>
        <taxon>Bacillati</taxon>
        <taxon>Mycoplasmatota</taxon>
        <taxon>Mycoplasmoidales</taxon>
        <taxon>Metamycoplasmataceae</taxon>
        <taxon>Mycoplasmopsis</taxon>
    </lineage>
</organism>
<sequence length="852" mass="94584">MPTNKKKVLTGLTIATGVALITATSTTIAALLKNQKNSGIDTAREQLKQLIQEAEALSKSNEANLDLVEQFKNLNKSVSQAKKEMHHPLAQVNKNIIKLHAEINNINDLIKDKNDKLNRLGQAIRAAENLIEELKINPNYEDIISSFTQPINKTASLGENSKSKDITDLTSEIEKTIEQANQNRILKDKELQNAKASNNEKQQEANNLLVELNSDPKFADIKEELETALSHNNDIVSHIYPIISDVNSATSSLNDAIISAQDKLDAKKAEKAELANEVNSKKADLQAKLVEIQDNPNYSEAKKIIKDALEKVKDLSESSNHQDLENAKTELQNALENANNKVNEVNEKLKELDKGLNDLNDLKTYLDANNKGTNSAYDALLEGLNNKIQELQNDKTNADSADKIQELTNKATSIIDKFNDWKNKADELTASLNKADNLIQNNKTNSPEDVLHDMQSAYDEALSKNGKAQHEELEGITNKLEDAIEKFAKELGILDTEKAREIAEYNEAKKAIEDFKNELIAKGSDTVDYSDVINTINDHLNSLPALSNSDKLAEIAQKLNQAKNIKNEVENAAKKAEEDYKTANDNLSNILTEANKLHTDNSNNTDLTNTLQELKNKIDAAELAKDHKYADVLTTTEELNNAVENLKEAIKTLEANKTAELDKIAKGKEEINALKNDYDNNPNYSEIVKTLDDALNANNSLSSNNTLVELQNSTEALLNAIKKAKADKDQKDAEIAQANELFNTQKTETEALLAELAKDPKFDNIKSTLNSSLNTAKQNAEAINASPEAITTATNNLKTSYDEAKRQYDDINAEKNQIASEINSQKEAFKVELDKIKNILILLKLFKLLMML</sequence>
<gene>
    <name evidence="2" type="ORF">WG617_00950</name>
</gene>
<dbReference type="Pfam" id="PF04778">
    <property type="entry name" value="LMP"/>
    <property type="match status" value="2"/>
</dbReference>
<dbReference type="InterPro" id="IPR006864">
    <property type="entry name" value="LMP_rpt"/>
</dbReference>
<feature type="coiled-coil region" evidence="1">
    <location>
        <begin position="177"/>
        <end position="211"/>
    </location>
</feature>
<evidence type="ECO:0000313" key="3">
    <source>
        <dbReference type="Proteomes" id="UP001477443"/>
    </source>
</evidence>
<keyword evidence="1" id="KW-0175">Coiled coil</keyword>
<dbReference type="EMBL" id="CP148067">
    <property type="protein sequence ID" value="WXL29204.1"/>
    <property type="molecule type" value="Genomic_DNA"/>
</dbReference>
<protein>
    <recommendedName>
        <fullName evidence="4">GA module</fullName>
    </recommendedName>
</protein>
<reference evidence="2" key="1">
    <citation type="submission" date="2024-03" db="EMBL/GenBank/DDBJ databases">
        <title>Complete genome sequence of Mycoplasma felifaucium Z921 isolated from the trachea of a cheetah.</title>
        <authorList>
            <person name="Spergser J."/>
        </authorList>
    </citation>
    <scope>NUCLEOTIDE SEQUENCE [LARGE SCALE GENOMIC DNA]</scope>
    <source>
        <strain evidence="2">Z921</strain>
    </source>
</reference>
<keyword evidence="3" id="KW-1185">Reference proteome</keyword>
<feature type="coiled-coil region" evidence="1">
    <location>
        <begin position="470"/>
        <end position="518"/>
    </location>
</feature>
<evidence type="ECO:0000256" key="1">
    <source>
        <dbReference type="SAM" id="Coils"/>
    </source>
</evidence>